<keyword evidence="3" id="KW-1185">Reference proteome</keyword>
<gene>
    <name evidence="2" type="ORF">TbrSNM41_10060</name>
</gene>
<dbReference type="Pfam" id="PF18765">
    <property type="entry name" value="Polbeta"/>
    <property type="match status" value="1"/>
</dbReference>
<evidence type="ECO:0000313" key="3">
    <source>
        <dbReference type="Proteomes" id="UP000831120"/>
    </source>
</evidence>
<protein>
    <recommendedName>
        <fullName evidence="1">Polymerase beta nucleotidyltransferase domain-containing protein</fullName>
    </recommendedName>
</protein>
<feature type="domain" description="Polymerase beta nucleotidyltransferase" evidence="1">
    <location>
        <begin position="27"/>
        <end position="96"/>
    </location>
</feature>
<name>A0ABN6NIJ1_THEBO</name>
<sequence>MGTDLAREREAVVAALEPFLKGTGARLYLYGSFARGEGGRASDLDLALLAPKPLAPLLPFLREALEEAPVVRRVDLVDLSAVDPAFRERVLKEGILWAAF</sequence>
<reference evidence="2 3" key="1">
    <citation type="journal article" date="2022" name="Microbiol. Resour. Announc.">
        <title>Complete Genome Sequences of Thermus Strains Isolated from Senami Hot Spring in Japan.</title>
        <authorList>
            <person name="Miyazaki K."/>
        </authorList>
    </citation>
    <scope>NUCLEOTIDE SEQUENCE [LARGE SCALE GENOMIC DNA]</scope>
    <source>
        <strain evidence="2 3">SNM4-1</strain>
    </source>
</reference>
<dbReference type="InterPro" id="IPR043519">
    <property type="entry name" value="NT_sf"/>
</dbReference>
<evidence type="ECO:0000259" key="1">
    <source>
        <dbReference type="Pfam" id="PF18765"/>
    </source>
</evidence>
<dbReference type="SUPFAM" id="SSF81301">
    <property type="entry name" value="Nucleotidyltransferase"/>
    <property type="match status" value="1"/>
</dbReference>
<dbReference type="Proteomes" id="UP000831120">
    <property type="component" value="Chromosome"/>
</dbReference>
<organism evidence="2 3">
    <name type="scientific">Thermus brockianus</name>
    <dbReference type="NCBI Taxonomy" id="56956"/>
    <lineage>
        <taxon>Bacteria</taxon>
        <taxon>Thermotogati</taxon>
        <taxon>Deinococcota</taxon>
        <taxon>Deinococci</taxon>
        <taxon>Thermales</taxon>
        <taxon>Thermaceae</taxon>
        <taxon>Thermus</taxon>
    </lineage>
</organism>
<dbReference type="EMBL" id="AP025593">
    <property type="protein sequence ID" value="BDG16272.1"/>
    <property type="molecule type" value="Genomic_DNA"/>
</dbReference>
<dbReference type="RefSeq" id="WP_244363593.1">
    <property type="nucleotide sequence ID" value="NZ_AP025593.1"/>
</dbReference>
<evidence type="ECO:0000313" key="2">
    <source>
        <dbReference type="EMBL" id="BDG16272.1"/>
    </source>
</evidence>
<dbReference type="CDD" id="cd05403">
    <property type="entry name" value="NT_KNTase_like"/>
    <property type="match status" value="1"/>
</dbReference>
<accession>A0ABN6NIJ1</accession>
<proteinExistence type="predicted"/>
<dbReference type="Gene3D" id="3.30.460.10">
    <property type="entry name" value="Beta Polymerase, domain 2"/>
    <property type="match status" value="1"/>
</dbReference>
<dbReference type="InterPro" id="IPR041633">
    <property type="entry name" value="Polbeta"/>
</dbReference>